<keyword evidence="1" id="KW-1133">Transmembrane helix</keyword>
<dbReference type="KEGG" id="grl:LPB144_08220"/>
<evidence type="ECO:0000313" key="3">
    <source>
        <dbReference type="EMBL" id="APG61428.1"/>
    </source>
</evidence>
<keyword evidence="4" id="KW-1185">Reference proteome</keyword>
<dbReference type="NCBIfam" id="NF037970">
    <property type="entry name" value="vanZ_1"/>
    <property type="match status" value="1"/>
</dbReference>
<gene>
    <name evidence="3" type="ORF">LPB144_08220</name>
</gene>
<evidence type="ECO:0000256" key="1">
    <source>
        <dbReference type="SAM" id="Phobius"/>
    </source>
</evidence>
<dbReference type="Pfam" id="PF04892">
    <property type="entry name" value="VanZ"/>
    <property type="match status" value="1"/>
</dbReference>
<dbReference type="AlphaFoldDB" id="A0A1L3J8I2"/>
<dbReference type="OrthoDB" id="5472246at2"/>
<reference evidence="3 4" key="1">
    <citation type="submission" date="2016-11" db="EMBL/GenBank/DDBJ databases">
        <title>Gramella sp. LPB0144 isolated from marine environment.</title>
        <authorList>
            <person name="Kim E."/>
            <person name="Yi H."/>
        </authorList>
    </citation>
    <scope>NUCLEOTIDE SEQUENCE [LARGE SCALE GENOMIC DNA]</scope>
    <source>
        <strain evidence="3 4">LPB0144</strain>
    </source>
</reference>
<proteinExistence type="predicted"/>
<feature type="transmembrane region" description="Helical" evidence="1">
    <location>
        <begin position="35"/>
        <end position="53"/>
    </location>
</feature>
<sequence>MLHAGAYLLLVLLWKLFFVFKSHDFNKYRSNLIRIALLCFVFGMIMELLQGILTSYRDPDWWDILANSTGVIIAVVFLLLVAPYLKALRHRIH</sequence>
<dbReference type="EMBL" id="CP018153">
    <property type="protein sequence ID" value="APG61428.1"/>
    <property type="molecule type" value="Genomic_DNA"/>
</dbReference>
<feature type="transmembrane region" description="Helical" evidence="1">
    <location>
        <begin position="65"/>
        <end position="85"/>
    </location>
</feature>
<name>A0A1L3J8I2_9FLAO</name>
<evidence type="ECO:0000259" key="2">
    <source>
        <dbReference type="Pfam" id="PF04892"/>
    </source>
</evidence>
<organism evidence="3 4">
    <name type="scientific">Christiangramia salexigens</name>
    <dbReference type="NCBI Taxonomy" id="1913577"/>
    <lineage>
        <taxon>Bacteria</taxon>
        <taxon>Pseudomonadati</taxon>
        <taxon>Bacteroidota</taxon>
        <taxon>Flavobacteriia</taxon>
        <taxon>Flavobacteriales</taxon>
        <taxon>Flavobacteriaceae</taxon>
        <taxon>Christiangramia</taxon>
    </lineage>
</organism>
<keyword evidence="1" id="KW-0472">Membrane</keyword>
<feature type="transmembrane region" description="Helical" evidence="1">
    <location>
        <begin position="6"/>
        <end position="23"/>
    </location>
</feature>
<dbReference type="InterPro" id="IPR006976">
    <property type="entry name" value="VanZ-like"/>
</dbReference>
<accession>A0A1L3J8I2</accession>
<dbReference type="Proteomes" id="UP000182510">
    <property type="component" value="Chromosome"/>
</dbReference>
<dbReference type="STRING" id="1913577.LPB144_08220"/>
<protein>
    <recommendedName>
        <fullName evidence="2">VanZ-like domain-containing protein</fullName>
    </recommendedName>
</protein>
<feature type="domain" description="VanZ-like" evidence="2">
    <location>
        <begin position="11"/>
        <end position="80"/>
    </location>
</feature>
<keyword evidence="1" id="KW-0812">Transmembrane</keyword>
<evidence type="ECO:0000313" key="4">
    <source>
        <dbReference type="Proteomes" id="UP000182510"/>
    </source>
</evidence>